<dbReference type="OrthoDB" id="696591at2759"/>
<gene>
    <name evidence="2" type="ORF">NCGR_LOCUS54951</name>
</gene>
<reference evidence="2" key="1">
    <citation type="submission" date="2020-10" db="EMBL/GenBank/DDBJ databases">
        <authorList>
            <person name="Han B."/>
            <person name="Lu T."/>
            <person name="Zhao Q."/>
            <person name="Huang X."/>
            <person name="Zhao Y."/>
        </authorList>
    </citation>
    <scope>NUCLEOTIDE SEQUENCE</scope>
</reference>
<dbReference type="Pfam" id="PF08284">
    <property type="entry name" value="RVP_2"/>
    <property type="match status" value="1"/>
</dbReference>
<keyword evidence="3" id="KW-1185">Reference proteome</keyword>
<feature type="region of interest" description="Disordered" evidence="1">
    <location>
        <begin position="198"/>
        <end position="244"/>
    </location>
</feature>
<organism evidence="2 3">
    <name type="scientific">Miscanthus lutarioriparius</name>
    <dbReference type="NCBI Taxonomy" id="422564"/>
    <lineage>
        <taxon>Eukaryota</taxon>
        <taxon>Viridiplantae</taxon>
        <taxon>Streptophyta</taxon>
        <taxon>Embryophyta</taxon>
        <taxon>Tracheophyta</taxon>
        <taxon>Spermatophyta</taxon>
        <taxon>Magnoliopsida</taxon>
        <taxon>Liliopsida</taxon>
        <taxon>Poales</taxon>
        <taxon>Poaceae</taxon>
        <taxon>PACMAD clade</taxon>
        <taxon>Panicoideae</taxon>
        <taxon>Andropogonodae</taxon>
        <taxon>Andropogoneae</taxon>
        <taxon>Saccharinae</taxon>
        <taxon>Miscanthus</taxon>
    </lineage>
</organism>
<evidence type="ECO:0000313" key="2">
    <source>
        <dbReference type="EMBL" id="CAD6271665.1"/>
    </source>
</evidence>
<accession>A0A811RPE5</accession>
<dbReference type="Proteomes" id="UP000604825">
    <property type="component" value="Unassembled WGS sequence"/>
</dbReference>
<comment type="caution">
    <text evidence="2">The sequence shown here is derived from an EMBL/GenBank/DDBJ whole genome shotgun (WGS) entry which is preliminary data.</text>
</comment>
<evidence type="ECO:0000256" key="1">
    <source>
        <dbReference type="SAM" id="MobiDB-lite"/>
    </source>
</evidence>
<proteinExistence type="predicted"/>
<dbReference type="EMBL" id="CAJGYO010000016">
    <property type="protein sequence ID" value="CAD6271665.1"/>
    <property type="molecule type" value="Genomic_DNA"/>
</dbReference>
<feature type="compositionally biased region" description="Polar residues" evidence="1">
    <location>
        <begin position="211"/>
        <end position="226"/>
    </location>
</feature>
<evidence type="ECO:0000313" key="3">
    <source>
        <dbReference type="Proteomes" id="UP000604825"/>
    </source>
</evidence>
<sequence length="470" mass="52116">MATPEEQYGQILALLNANQKGIAELKESMSEMKVAKADLDAWRPTVDHRVAGLEQAVHDLGDRVELLFAGNTSPEKEAHIEHPAPDRTTAGNVLMPGSAHLEPTPCGATSGPCGHQQEDHHRSVGHGMVYATLDPPPVTGAKNLHQLTPTPFNLDGSASRDHVCQPFPASAIPQFSFPKFDGSNPRLWEEATQDLVPRKSELGLYPKKTSQEQSRTPYTQAPNFTKTPDEKKHNDSTRTKTGEDKLSALKSYRRAKGLCFKCGEKWGPQHKCPAQVSLHAIEEMWKWFSDEGESTDQTNCDDSDSGDDLMAISVQAMNGTEGFKTIRLRDHLNVKVANGGVISCTHELSQQLWAVQGHTFCTTMKIIPLSGYDVILEMDWLESNSPMEIHWVERWLQFQYQGQLIKLQGLTSGVTISPPVSQSQLQAFDKNDSILYVVRLQSTPSPDSIADSEDSLPEDLQQLLQQFARL</sequence>
<dbReference type="AlphaFoldDB" id="A0A811RPE5"/>
<feature type="compositionally biased region" description="Basic and acidic residues" evidence="1">
    <location>
        <begin position="227"/>
        <end position="244"/>
    </location>
</feature>
<name>A0A811RPE5_9POAL</name>
<dbReference type="CDD" id="cd00303">
    <property type="entry name" value="retropepsin_like"/>
    <property type="match status" value="1"/>
</dbReference>
<protein>
    <submittedName>
        <fullName evidence="2">Uncharacterized protein</fullName>
    </submittedName>
</protein>